<dbReference type="InterPro" id="IPR018485">
    <property type="entry name" value="FGGY_C"/>
</dbReference>
<dbReference type="Pfam" id="PF00370">
    <property type="entry name" value="FGGY_N"/>
    <property type="match status" value="1"/>
</dbReference>
<dbReference type="EMBL" id="CH902620">
    <property type="protein sequence ID" value="EDV30785.2"/>
    <property type="molecule type" value="Genomic_DNA"/>
</dbReference>
<dbReference type="GO" id="GO:0005524">
    <property type="term" value="F:ATP binding"/>
    <property type="evidence" value="ECO:0007669"/>
    <property type="project" value="UniProtKB-KW"/>
</dbReference>
<dbReference type="Proteomes" id="UP000007801">
    <property type="component" value="Unassembled WGS sequence"/>
</dbReference>
<sequence>MCHRRSIDCSKNCYLGLHLGSLSLHGVIVDSELKVIFESLVHYDVDLPEFGTKTGVIEDAAYDEFLCNPVMYVKALDILIESLVSQGADMHSVVSIGGAAQHHGSVYWSDIGLRRLCNLNPIFRLHEQLTNQAFELTRSPTWRDFSTDEQVREMEFAVGGAAEMAAITGSRAYARYTGPQIRKVFRKCPEHYERTSRISLHTSFLASLLIGGVAAINHTDGSGMNLLDIRKKTWSKKCLDACAPDLARRLMRPIKPSRLQGRIANYYVQRWNFRPDCMVGAFIGSKNSEMAGLPGLTDYLMLSLDTSDAIVLPLKIAPVINEGHVLVHPTRPDEYMGMLCFRNGSVVRNAICEEVANGCWESFNQMLDDTPMGNNGNVAIHFRDREIIPIAQGTMRWDADVDPMTQESLRGLPRFEAPEIEARAVIEGQIMHHFSVASEMGFTSDEDTKVIVVGSDAKNTRILQIVADVFNTRVYQRNGPEASLLGSAFRARYAFYEHRECACNCRPCRSWDRNSKLSYDEFFKVPDGLTLAAEPTPGCVQIYQPLLGRCAQMCRVLASKQ</sequence>
<dbReference type="Gene3D" id="3.30.420.40">
    <property type="match status" value="2"/>
</dbReference>
<dbReference type="InterPro" id="IPR043129">
    <property type="entry name" value="ATPase_NBD"/>
</dbReference>
<dbReference type="OrthoDB" id="1728974at2759"/>
<dbReference type="GO" id="GO:0005829">
    <property type="term" value="C:cytosol"/>
    <property type="evidence" value="ECO:0007669"/>
    <property type="project" value="TreeGrafter"/>
</dbReference>
<dbReference type="InterPro" id="IPR018484">
    <property type="entry name" value="FGGY_N"/>
</dbReference>
<keyword evidence="4" id="KW-0067">ATP-binding</keyword>
<dbReference type="InterPro" id="IPR042024">
    <property type="entry name" value="D-XK_euk"/>
</dbReference>
<organism evidence="7 8">
    <name type="scientific">Drosophila ananassae</name>
    <name type="common">Fruit fly</name>
    <dbReference type="NCBI Taxonomy" id="7217"/>
    <lineage>
        <taxon>Eukaryota</taxon>
        <taxon>Metazoa</taxon>
        <taxon>Ecdysozoa</taxon>
        <taxon>Arthropoda</taxon>
        <taxon>Hexapoda</taxon>
        <taxon>Insecta</taxon>
        <taxon>Pterygota</taxon>
        <taxon>Neoptera</taxon>
        <taxon>Endopterygota</taxon>
        <taxon>Diptera</taxon>
        <taxon>Brachycera</taxon>
        <taxon>Muscomorpha</taxon>
        <taxon>Ephydroidea</taxon>
        <taxon>Drosophilidae</taxon>
        <taxon>Drosophila</taxon>
        <taxon>Sophophora</taxon>
    </lineage>
</organism>
<dbReference type="Pfam" id="PF02782">
    <property type="entry name" value="FGGY_C"/>
    <property type="match status" value="1"/>
</dbReference>
<keyword evidence="4" id="KW-0859">Xylose metabolism</keyword>
<dbReference type="KEGG" id="dan:6497849"/>
<proteinExistence type="inferred from homology"/>
<dbReference type="InParanoid" id="B3MLR4"/>
<dbReference type="GO" id="GO:0042732">
    <property type="term" value="P:D-xylose metabolic process"/>
    <property type="evidence" value="ECO:0007669"/>
    <property type="project" value="UniProtKB-UniRule"/>
</dbReference>
<accession>B3MLR4</accession>
<dbReference type="EC" id="2.7.1.17" evidence="4"/>
<keyword evidence="3 4" id="KW-0418">Kinase</keyword>
<feature type="domain" description="Carbohydrate kinase FGGY C-terminal" evidence="6">
    <location>
        <begin position="301"/>
        <end position="494"/>
    </location>
</feature>
<evidence type="ECO:0000259" key="5">
    <source>
        <dbReference type="Pfam" id="PF00370"/>
    </source>
</evidence>
<dbReference type="GeneID" id="6497849"/>
<keyword evidence="4" id="KW-0547">Nucleotide-binding</keyword>
<dbReference type="eggNOG" id="KOG2531">
    <property type="taxonomic scope" value="Eukaryota"/>
</dbReference>
<dbReference type="AlphaFoldDB" id="B3MLR4"/>
<feature type="domain" description="Carbohydrate kinase FGGY N-terminal" evidence="5">
    <location>
        <begin position="136"/>
        <end position="263"/>
    </location>
</feature>
<keyword evidence="4" id="KW-0119">Carbohydrate metabolism</keyword>
<evidence type="ECO:0000256" key="4">
    <source>
        <dbReference type="RuleBase" id="RU367058"/>
    </source>
</evidence>
<dbReference type="GO" id="GO:0004856">
    <property type="term" value="F:D-xylulokinase activity"/>
    <property type="evidence" value="ECO:0007669"/>
    <property type="project" value="UniProtKB-UniRule"/>
</dbReference>
<dbReference type="FunCoup" id="B3MLR4">
    <property type="interactions" value="196"/>
</dbReference>
<comment type="catalytic activity">
    <reaction evidence="4">
        <text>D-xylulose + ATP = D-xylulose 5-phosphate + ADP + H(+)</text>
        <dbReference type="Rhea" id="RHEA:10964"/>
        <dbReference type="ChEBI" id="CHEBI:15378"/>
        <dbReference type="ChEBI" id="CHEBI:17140"/>
        <dbReference type="ChEBI" id="CHEBI:30616"/>
        <dbReference type="ChEBI" id="CHEBI:57737"/>
        <dbReference type="ChEBI" id="CHEBI:456216"/>
        <dbReference type="EC" id="2.7.1.17"/>
    </reaction>
</comment>
<evidence type="ECO:0000313" key="8">
    <source>
        <dbReference type="Proteomes" id="UP000007801"/>
    </source>
</evidence>
<dbReference type="HOGENOM" id="CLU_016149_8_0_1"/>
<keyword evidence="8" id="KW-1185">Reference proteome</keyword>
<name>B3MLR4_DROAN</name>
<dbReference type="SUPFAM" id="SSF53067">
    <property type="entry name" value="Actin-like ATPase domain"/>
    <property type="match status" value="2"/>
</dbReference>
<evidence type="ECO:0000259" key="6">
    <source>
        <dbReference type="Pfam" id="PF02782"/>
    </source>
</evidence>
<keyword evidence="2 4" id="KW-0808">Transferase</keyword>
<evidence type="ECO:0000256" key="1">
    <source>
        <dbReference type="ARBA" id="ARBA00009156"/>
    </source>
</evidence>
<evidence type="ECO:0000313" key="7">
    <source>
        <dbReference type="EMBL" id="EDV30785.2"/>
    </source>
</evidence>
<comment type="function">
    <text evidence="4">Phosphorylates D-xylulose to produce D-xylulose 5-phosphate, a molecule that may play an important role in the regulation of glucose metabolism and lipogenesis.</text>
</comment>
<dbReference type="CDD" id="cd07776">
    <property type="entry name" value="ASKHA_NBD_FGGY_SpXK-like"/>
    <property type="match status" value="1"/>
</dbReference>
<dbReference type="PANTHER" id="PTHR10196">
    <property type="entry name" value="SUGAR KINASE"/>
    <property type="match status" value="1"/>
</dbReference>
<reference evidence="7 8" key="1">
    <citation type="journal article" date="2007" name="Nature">
        <title>Evolution of genes and genomes on the Drosophila phylogeny.</title>
        <authorList>
            <consortium name="Drosophila 12 Genomes Consortium"/>
            <person name="Clark A.G."/>
            <person name="Eisen M.B."/>
            <person name="Smith D.R."/>
            <person name="Bergman C.M."/>
            <person name="Oliver B."/>
            <person name="Markow T.A."/>
            <person name="Kaufman T.C."/>
            <person name="Kellis M."/>
            <person name="Gelbart W."/>
            <person name="Iyer V.N."/>
            <person name="Pollard D.A."/>
            <person name="Sackton T.B."/>
            <person name="Larracuente A.M."/>
            <person name="Singh N.D."/>
            <person name="Abad J.P."/>
            <person name="Abt D.N."/>
            <person name="Adryan B."/>
            <person name="Aguade M."/>
            <person name="Akashi H."/>
            <person name="Anderson W.W."/>
            <person name="Aquadro C.F."/>
            <person name="Ardell D.H."/>
            <person name="Arguello R."/>
            <person name="Artieri C.G."/>
            <person name="Barbash D.A."/>
            <person name="Barker D."/>
            <person name="Barsanti P."/>
            <person name="Batterham P."/>
            <person name="Batzoglou S."/>
            <person name="Begun D."/>
            <person name="Bhutkar A."/>
            <person name="Blanco E."/>
            <person name="Bosak S.A."/>
            <person name="Bradley R.K."/>
            <person name="Brand A.D."/>
            <person name="Brent M.R."/>
            <person name="Brooks A.N."/>
            <person name="Brown R.H."/>
            <person name="Butlin R.K."/>
            <person name="Caggese C."/>
            <person name="Calvi B.R."/>
            <person name="Bernardo de Carvalho A."/>
            <person name="Caspi A."/>
            <person name="Castrezana S."/>
            <person name="Celniker S.E."/>
            <person name="Chang J.L."/>
            <person name="Chapple C."/>
            <person name="Chatterji S."/>
            <person name="Chinwalla A."/>
            <person name="Civetta A."/>
            <person name="Clifton S.W."/>
            <person name="Comeron J.M."/>
            <person name="Costello J.C."/>
            <person name="Coyne J.A."/>
            <person name="Daub J."/>
            <person name="David R.G."/>
            <person name="Delcher A.L."/>
            <person name="Delehaunty K."/>
            <person name="Do C.B."/>
            <person name="Ebling H."/>
            <person name="Edwards K."/>
            <person name="Eickbush T."/>
            <person name="Evans J.D."/>
            <person name="Filipski A."/>
            <person name="Findeiss S."/>
            <person name="Freyhult E."/>
            <person name="Fulton L."/>
            <person name="Fulton R."/>
            <person name="Garcia A.C."/>
            <person name="Gardiner A."/>
            <person name="Garfield D.A."/>
            <person name="Garvin B.E."/>
            <person name="Gibson G."/>
            <person name="Gilbert D."/>
            <person name="Gnerre S."/>
            <person name="Godfrey J."/>
            <person name="Good R."/>
            <person name="Gotea V."/>
            <person name="Gravely B."/>
            <person name="Greenberg A.J."/>
            <person name="Griffiths-Jones S."/>
            <person name="Gross S."/>
            <person name="Guigo R."/>
            <person name="Gustafson E.A."/>
            <person name="Haerty W."/>
            <person name="Hahn M.W."/>
            <person name="Halligan D.L."/>
            <person name="Halpern A.L."/>
            <person name="Halter G.M."/>
            <person name="Han M.V."/>
            <person name="Heger A."/>
            <person name="Hillier L."/>
            <person name="Hinrichs A.S."/>
            <person name="Holmes I."/>
            <person name="Hoskins R.A."/>
            <person name="Hubisz M.J."/>
            <person name="Hultmark D."/>
            <person name="Huntley M.A."/>
            <person name="Jaffe D.B."/>
            <person name="Jagadeeshan S."/>
            <person name="Jeck W.R."/>
            <person name="Johnson J."/>
            <person name="Jones C.D."/>
            <person name="Jordan W.C."/>
            <person name="Karpen G.H."/>
            <person name="Kataoka E."/>
            <person name="Keightley P.D."/>
            <person name="Kheradpour P."/>
            <person name="Kirkness E.F."/>
            <person name="Koerich L.B."/>
            <person name="Kristiansen K."/>
            <person name="Kudrna D."/>
            <person name="Kulathinal R.J."/>
            <person name="Kumar S."/>
            <person name="Kwok R."/>
            <person name="Lander E."/>
            <person name="Langley C.H."/>
            <person name="Lapoint R."/>
            <person name="Lazzaro B.P."/>
            <person name="Lee S.J."/>
            <person name="Levesque L."/>
            <person name="Li R."/>
            <person name="Lin C.F."/>
            <person name="Lin M.F."/>
            <person name="Lindblad-Toh K."/>
            <person name="Llopart A."/>
            <person name="Long M."/>
            <person name="Low L."/>
            <person name="Lozovsky E."/>
            <person name="Lu J."/>
            <person name="Luo M."/>
            <person name="Machado C.A."/>
            <person name="Makalowski W."/>
            <person name="Marzo M."/>
            <person name="Matsuda M."/>
            <person name="Matzkin L."/>
            <person name="McAllister B."/>
            <person name="McBride C.S."/>
            <person name="McKernan B."/>
            <person name="McKernan K."/>
            <person name="Mendez-Lago M."/>
            <person name="Minx P."/>
            <person name="Mollenhauer M.U."/>
            <person name="Montooth K."/>
            <person name="Mount S.M."/>
            <person name="Mu X."/>
            <person name="Myers E."/>
            <person name="Negre B."/>
            <person name="Newfeld S."/>
            <person name="Nielsen R."/>
            <person name="Noor M.A."/>
            <person name="O'Grady P."/>
            <person name="Pachter L."/>
            <person name="Papaceit M."/>
            <person name="Parisi M.J."/>
            <person name="Parisi M."/>
            <person name="Parts L."/>
            <person name="Pedersen J.S."/>
            <person name="Pesole G."/>
            <person name="Phillippy A.M."/>
            <person name="Ponting C.P."/>
            <person name="Pop M."/>
            <person name="Porcelli D."/>
            <person name="Powell J.R."/>
            <person name="Prohaska S."/>
            <person name="Pruitt K."/>
            <person name="Puig M."/>
            <person name="Quesneville H."/>
            <person name="Ram K.R."/>
            <person name="Rand D."/>
            <person name="Rasmussen M.D."/>
            <person name="Reed L.K."/>
            <person name="Reenan R."/>
            <person name="Reily A."/>
            <person name="Remington K.A."/>
            <person name="Rieger T.T."/>
            <person name="Ritchie M.G."/>
            <person name="Robin C."/>
            <person name="Rogers Y.H."/>
            <person name="Rohde C."/>
            <person name="Rozas J."/>
            <person name="Rubenfield M.J."/>
            <person name="Ruiz A."/>
            <person name="Russo S."/>
            <person name="Salzberg S.L."/>
            <person name="Sanchez-Gracia A."/>
            <person name="Saranga D.J."/>
            <person name="Sato H."/>
            <person name="Schaeffer S.W."/>
            <person name="Schatz M.C."/>
            <person name="Schlenke T."/>
            <person name="Schwartz R."/>
            <person name="Segarra C."/>
            <person name="Singh R.S."/>
            <person name="Sirot L."/>
            <person name="Sirota M."/>
            <person name="Sisneros N.B."/>
            <person name="Smith C.D."/>
            <person name="Smith T.F."/>
            <person name="Spieth J."/>
            <person name="Stage D.E."/>
            <person name="Stark A."/>
            <person name="Stephan W."/>
            <person name="Strausberg R.L."/>
            <person name="Strempel S."/>
            <person name="Sturgill D."/>
            <person name="Sutton G."/>
            <person name="Sutton G.G."/>
            <person name="Tao W."/>
            <person name="Teichmann S."/>
            <person name="Tobari Y.N."/>
            <person name="Tomimura Y."/>
            <person name="Tsolas J.M."/>
            <person name="Valente V.L."/>
            <person name="Venter E."/>
            <person name="Venter J.C."/>
            <person name="Vicario S."/>
            <person name="Vieira F.G."/>
            <person name="Vilella A.J."/>
            <person name="Villasante A."/>
            <person name="Walenz B."/>
            <person name="Wang J."/>
            <person name="Wasserman M."/>
            <person name="Watts T."/>
            <person name="Wilson D."/>
            <person name="Wilson R.K."/>
            <person name="Wing R.A."/>
            <person name="Wolfner M.F."/>
            <person name="Wong A."/>
            <person name="Wong G.K."/>
            <person name="Wu C.I."/>
            <person name="Wu G."/>
            <person name="Yamamoto D."/>
            <person name="Yang H.P."/>
            <person name="Yang S.P."/>
            <person name="Yorke J.A."/>
            <person name="Yoshida K."/>
            <person name="Zdobnov E."/>
            <person name="Zhang P."/>
            <person name="Zhang Y."/>
            <person name="Zimin A.V."/>
            <person name="Baldwin J."/>
            <person name="Abdouelleil A."/>
            <person name="Abdulkadir J."/>
            <person name="Abebe A."/>
            <person name="Abera B."/>
            <person name="Abreu J."/>
            <person name="Acer S.C."/>
            <person name="Aftuck L."/>
            <person name="Alexander A."/>
            <person name="An P."/>
            <person name="Anderson E."/>
            <person name="Anderson S."/>
            <person name="Arachi H."/>
            <person name="Azer M."/>
            <person name="Bachantsang P."/>
            <person name="Barry A."/>
            <person name="Bayul T."/>
            <person name="Berlin A."/>
            <person name="Bessette D."/>
            <person name="Bloom T."/>
            <person name="Blye J."/>
            <person name="Boguslavskiy L."/>
            <person name="Bonnet C."/>
            <person name="Boukhgalter B."/>
            <person name="Bourzgui I."/>
            <person name="Brown A."/>
            <person name="Cahill P."/>
            <person name="Channer S."/>
            <person name="Cheshatsang Y."/>
            <person name="Chuda L."/>
            <person name="Citroen M."/>
            <person name="Collymore A."/>
            <person name="Cooke P."/>
            <person name="Costello M."/>
            <person name="D'Aco K."/>
            <person name="Daza R."/>
            <person name="De Haan G."/>
            <person name="DeGray S."/>
            <person name="DeMaso C."/>
            <person name="Dhargay N."/>
            <person name="Dooley K."/>
            <person name="Dooley E."/>
            <person name="Doricent M."/>
            <person name="Dorje P."/>
            <person name="Dorjee K."/>
            <person name="Dupes A."/>
            <person name="Elong R."/>
            <person name="Falk J."/>
            <person name="Farina A."/>
            <person name="Faro S."/>
            <person name="Ferguson D."/>
            <person name="Fisher S."/>
            <person name="Foley C.D."/>
            <person name="Franke A."/>
            <person name="Friedrich D."/>
            <person name="Gadbois L."/>
            <person name="Gearin G."/>
            <person name="Gearin C.R."/>
            <person name="Giannoukos G."/>
            <person name="Goode T."/>
            <person name="Graham J."/>
            <person name="Grandbois E."/>
            <person name="Grewal S."/>
            <person name="Gyaltsen K."/>
            <person name="Hafez N."/>
            <person name="Hagos B."/>
            <person name="Hall J."/>
            <person name="Henson C."/>
            <person name="Hollinger A."/>
            <person name="Honan T."/>
            <person name="Huard M.D."/>
            <person name="Hughes L."/>
            <person name="Hurhula B."/>
            <person name="Husby M.E."/>
            <person name="Kamat A."/>
            <person name="Kanga B."/>
            <person name="Kashin S."/>
            <person name="Khazanovich D."/>
            <person name="Kisner P."/>
            <person name="Lance K."/>
            <person name="Lara M."/>
            <person name="Lee W."/>
            <person name="Lennon N."/>
            <person name="Letendre F."/>
            <person name="LeVine R."/>
            <person name="Lipovsky A."/>
            <person name="Liu X."/>
            <person name="Liu J."/>
            <person name="Liu S."/>
            <person name="Lokyitsang T."/>
            <person name="Lokyitsang Y."/>
            <person name="Lubonja R."/>
            <person name="Lui A."/>
            <person name="MacDonald P."/>
            <person name="Magnisalis V."/>
            <person name="Maru K."/>
            <person name="Matthews C."/>
            <person name="McCusker W."/>
            <person name="McDonough S."/>
            <person name="Mehta T."/>
            <person name="Meldrim J."/>
            <person name="Meneus L."/>
            <person name="Mihai O."/>
            <person name="Mihalev A."/>
            <person name="Mihova T."/>
            <person name="Mittelman R."/>
            <person name="Mlenga V."/>
            <person name="Montmayeur A."/>
            <person name="Mulrain L."/>
            <person name="Navidi A."/>
            <person name="Naylor J."/>
            <person name="Negash T."/>
            <person name="Nguyen T."/>
            <person name="Nguyen N."/>
            <person name="Nicol R."/>
            <person name="Norbu C."/>
            <person name="Norbu N."/>
            <person name="Novod N."/>
            <person name="O'Neill B."/>
            <person name="Osman S."/>
            <person name="Markiewicz E."/>
            <person name="Oyono O.L."/>
            <person name="Patti C."/>
            <person name="Phunkhang P."/>
            <person name="Pierre F."/>
            <person name="Priest M."/>
            <person name="Raghuraman S."/>
            <person name="Rege F."/>
            <person name="Reyes R."/>
            <person name="Rise C."/>
            <person name="Rogov P."/>
            <person name="Ross K."/>
            <person name="Ryan E."/>
            <person name="Settipalli S."/>
            <person name="Shea T."/>
            <person name="Sherpa N."/>
            <person name="Shi L."/>
            <person name="Shih D."/>
            <person name="Sparrow T."/>
            <person name="Spaulding J."/>
            <person name="Stalker J."/>
            <person name="Stange-Thomann N."/>
            <person name="Stavropoulos S."/>
            <person name="Stone C."/>
            <person name="Strader C."/>
            <person name="Tesfaye S."/>
            <person name="Thomson T."/>
            <person name="Thoulutsang Y."/>
            <person name="Thoulutsang D."/>
            <person name="Topham K."/>
            <person name="Topping I."/>
            <person name="Tsamla T."/>
            <person name="Vassiliev H."/>
            <person name="Vo A."/>
            <person name="Wangchuk T."/>
            <person name="Wangdi T."/>
            <person name="Weiand M."/>
            <person name="Wilkinson J."/>
            <person name="Wilson A."/>
            <person name="Yadav S."/>
            <person name="Young G."/>
            <person name="Yu Q."/>
            <person name="Zembek L."/>
            <person name="Zhong D."/>
            <person name="Zimmer A."/>
            <person name="Zwirko Z."/>
            <person name="Jaffe D.B."/>
            <person name="Alvarez P."/>
            <person name="Brockman W."/>
            <person name="Butler J."/>
            <person name="Chin C."/>
            <person name="Gnerre S."/>
            <person name="Grabherr M."/>
            <person name="Kleber M."/>
            <person name="Mauceli E."/>
            <person name="MacCallum I."/>
        </authorList>
    </citation>
    <scope>NUCLEOTIDE SEQUENCE [LARGE SCALE GENOMIC DNA]</scope>
    <source>
        <strain evidence="8">Tucson 14024-0371.13</strain>
    </source>
</reference>
<comment type="similarity">
    <text evidence="1 4">Belongs to the FGGY kinase family.</text>
</comment>
<evidence type="ECO:0000256" key="2">
    <source>
        <dbReference type="ARBA" id="ARBA00022679"/>
    </source>
</evidence>
<gene>
    <name evidence="7" type="primary">Dana\GF15035</name>
    <name evidence="7" type="synonym">dana_GLEANR_15801</name>
    <name evidence="7" type="ORF">GF15035</name>
</gene>
<dbReference type="GO" id="GO:0005997">
    <property type="term" value="P:xylulose metabolic process"/>
    <property type="evidence" value="ECO:0007669"/>
    <property type="project" value="UniProtKB-UniRule"/>
</dbReference>
<dbReference type="PANTHER" id="PTHR10196:SF57">
    <property type="entry name" value="XYLULOSE KINASE"/>
    <property type="match status" value="1"/>
</dbReference>
<protein>
    <recommendedName>
        <fullName evidence="4">Xylulose kinase</fullName>
        <ecNumber evidence="4">2.7.1.17</ecNumber>
    </recommendedName>
</protein>
<dbReference type="STRING" id="7217.B3MLR4"/>
<evidence type="ECO:0000256" key="3">
    <source>
        <dbReference type="ARBA" id="ARBA00022777"/>
    </source>
</evidence>